<evidence type="ECO:0000256" key="4">
    <source>
        <dbReference type="SAM" id="Phobius"/>
    </source>
</evidence>
<reference evidence="6 7" key="1">
    <citation type="submission" date="2021-06" db="EMBL/GenBank/DDBJ databases">
        <authorList>
            <person name="Criscuolo A."/>
        </authorList>
    </citation>
    <scope>NUCLEOTIDE SEQUENCE [LARGE SCALE GENOMIC DNA]</scope>
    <source>
        <strain evidence="7">CIP 111802</strain>
    </source>
</reference>
<keyword evidence="3" id="KW-0804">Transcription</keyword>
<dbReference type="PROSITE" id="PS01124">
    <property type="entry name" value="HTH_ARAC_FAMILY_2"/>
    <property type="match status" value="1"/>
</dbReference>
<dbReference type="PROSITE" id="PS00041">
    <property type="entry name" value="HTH_ARAC_FAMILY_1"/>
    <property type="match status" value="1"/>
</dbReference>
<dbReference type="Proteomes" id="UP000730618">
    <property type="component" value="Unassembled WGS sequence"/>
</dbReference>
<dbReference type="Pfam" id="PF12833">
    <property type="entry name" value="HTH_18"/>
    <property type="match status" value="1"/>
</dbReference>
<evidence type="ECO:0000259" key="5">
    <source>
        <dbReference type="PROSITE" id="PS01124"/>
    </source>
</evidence>
<proteinExistence type="predicted"/>
<evidence type="ECO:0000256" key="3">
    <source>
        <dbReference type="ARBA" id="ARBA00023163"/>
    </source>
</evidence>
<dbReference type="SMART" id="SM00342">
    <property type="entry name" value="HTH_ARAC"/>
    <property type="match status" value="1"/>
</dbReference>
<keyword evidence="4" id="KW-0812">Transmembrane</keyword>
<protein>
    <submittedName>
        <fullName evidence="6">HTH-type transcriptional activator RhaR</fullName>
    </submittedName>
</protein>
<dbReference type="InterPro" id="IPR018062">
    <property type="entry name" value="HTH_AraC-typ_CS"/>
</dbReference>
<dbReference type="PANTHER" id="PTHR43280:SF28">
    <property type="entry name" value="HTH-TYPE TRANSCRIPTIONAL ACTIVATOR RHAS"/>
    <property type="match status" value="1"/>
</dbReference>
<dbReference type="InterPro" id="IPR018060">
    <property type="entry name" value="HTH_AraC"/>
</dbReference>
<dbReference type="RefSeq" id="WP_218102148.1">
    <property type="nucleotide sequence ID" value="NZ_CAJVCE010000024.1"/>
</dbReference>
<evidence type="ECO:0000256" key="2">
    <source>
        <dbReference type="ARBA" id="ARBA00023125"/>
    </source>
</evidence>
<name>A0ABN7TTB4_9BACL</name>
<keyword evidence="4" id="KW-0472">Membrane</keyword>
<feature type="domain" description="HTH araC/xylS-type" evidence="5">
    <location>
        <begin position="642"/>
        <end position="744"/>
    </location>
</feature>
<evidence type="ECO:0000313" key="6">
    <source>
        <dbReference type="EMBL" id="CAG7654943.1"/>
    </source>
</evidence>
<evidence type="ECO:0000313" key="7">
    <source>
        <dbReference type="Proteomes" id="UP000730618"/>
    </source>
</evidence>
<feature type="transmembrane region" description="Helical" evidence="4">
    <location>
        <begin position="292"/>
        <end position="311"/>
    </location>
</feature>
<feature type="transmembrane region" description="Helical" evidence="4">
    <location>
        <begin position="12"/>
        <end position="37"/>
    </location>
</feature>
<comment type="caution">
    <text evidence="6">The sequence shown here is derived from an EMBL/GenBank/DDBJ whole genome shotgun (WGS) entry which is preliminary data.</text>
</comment>
<sequence length="750" mass="86764">MFRGLAIRNSLFFRIFIGYVVVILLFAVFNIGAFTFFKSTIQNEIIQYNQLMLKNTAERYSTHFNRIKNLLFDYSGEEDVIGFNRQLLTKDPQDIDYLQAKKMIANLRRDIYNPLFYLDDMIIHYKSASFTVGKDGSSDAEELFSRLYTSDLYGYSFWNDRFQKPAYFQLLPSDVFYKVADRSERKELIPFAFRLMSSNYQIIAFIDVAKTQAAFFGTGDKRQFMIINKEGSVIYRSSESLSAAALPAFDADSNFTLQEEQYFFRETDDDGLVYVTIVPYASIASQVGKVNLTLLFIFVLTLGIGLVASFYSSKRVHSPIKQLITAITDRDPLKQPSRIREVDFIQSKLHDLMMERDAVQSELTHNKSVLTSYSYINKLKSINSDISVWQDFIHAEESFTIVLYRLTFRRAAFEKLQLLEDRAATYIREHIDLMMEGRFPGSHTFQMENNEILSVIVGNDDTDALQELLLMLKQQLDNDREYCLVSIAVSSFYHQSSQFNDAYRQVQDLARQARLIEETQLIWQPRPLATTFALSPSQDQELNACIQAADSAGALQLIERTLLDMQQKEASVGQFQFFADAMCSKIWKFMEIFKIEPEQTQKLQPLAEQLKQCCTVVEYTEQFERLMTEAVSLIQDKKEEADPIVSYVMEVLHTRYVEDISLDYLADKLNMSNAYLSVYIKEKTGVNFIDHLNDIRICKARELLVGTDLSIQVISVRSGYRNITSFNRMFKKWTGMTPGEYRRNHAAETL</sequence>
<organism evidence="6 7">
    <name type="scientific">Paenibacillus allorhizosphaerae</name>
    <dbReference type="NCBI Taxonomy" id="2849866"/>
    <lineage>
        <taxon>Bacteria</taxon>
        <taxon>Bacillati</taxon>
        <taxon>Bacillota</taxon>
        <taxon>Bacilli</taxon>
        <taxon>Bacillales</taxon>
        <taxon>Paenibacillaceae</taxon>
        <taxon>Paenibacillus</taxon>
    </lineage>
</organism>
<keyword evidence="1" id="KW-0805">Transcription regulation</keyword>
<gene>
    <name evidence="6" type="primary">rhaR_76</name>
    <name evidence="6" type="ORF">PAECIP111802_05945</name>
</gene>
<keyword evidence="7" id="KW-1185">Reference proteome</keyword>
<accession>A0ABN7TTB4</accession>
<keyword evidence="2" id="KW-0238">DNA-binding</keyword>
<keyword evidence="4" id="KW-1133">Transmembrane helix</keyword>
<evidence type="ECO:0000256" key="1">
    <source>
        <dbReference type="ARBA" id="ARBA00023015"/>
    </source>
</evidence>
<dbReference type="PANTHER" id="PTHR43280">
    <property type="entry name" value="ARAC-FAMILY TRANSCRIPTIONAL REGULATOR"/>
    <property type="match status" value="1"/>
</dbReference>
<dbReference type="EMBL" id="CAJVCE010000024">
    <property type="protein sequence ID" value="CAG7654943.1"/>
    <property type="molecule type" value="Genomic_DNA"/>
</dbReference>